<accession>A0A6A8D913</accession>
<proteinExistence type="predicted"/>
<gene>
    <name evidence="1" type="ORF">GH741_05240</name>
</gene>
<reference evidence="1" key="1">
    <citation type="submission" date="2019-11" db="EMBL/GenBank/DDBJ databases">
        <authorList>
            <person name="Li J."/>
        </authorList>
    </citation>
    <scope>NUCLEOTIDE SEQUENCE</scope>
    <source>
        <strain evidence="1">B6B</strain>
    </source>
</reference>
<dbReference type="InterPro" id="IPR037208">
    <property type="entry name" value="Spo0E-like_sf"/>
</dbReference>
<keyword evidence="2" id="KW-1185">Reference proteome</keyword>
<dbReference type="EMBL" id="WJNG01000003">
    <property type="protein sequence ID" value="MRH42078.1"/>
    <property type="molecule type" value="Genomic_DNA"/>
</dbReference>
<dbReference type="Pfam" id="PF09388">
    <property type="entry name" value="SpoOE-like"/>
    <property type="match status" value="1"/>
</dbReference>
<dbReference type="GO" id="GO:0046983">
    <property type="term" value="F:protein dimerization activity"/>
    <property type="evidence" value="ECO:0007669"/>
    <property type="project" value="InterPro"/>
</dbReference>
<name>A0A6A8D913_9BACI</name>
<dbReference type="InterPro" id="IPR053028">
    <property type="entry name" value="Spo0E-like_phosphatase"/>
</dbReference>
<evidence type="ECO:0000313" key="2">
    <source>
        <dbReference type="Proteomes" id="UP000799092"/>
    </source>
</evidence>
<evidence type="ECO:0000313" key="1">
    <source>
        <dbReference type="EMBL" id="MRH42078.1"/>
    </source>
</evidence>
<dbReference type="OrthoDB" id="2973153at2"/>
<protein>
    <submittedName>
        <fullName evidence="1">Spo0E family sporulation regulatory protein-aspartic acid phosphatase</fullName>
    </submittedName>
</protein>
<dbReference type="Proteomes" id="UP000799092">
    <property type="component" value="Unassembled WGS sequence"/>
</dbReference>
<dbReference type="PANTHER" id="PTHR41263">
    <property type="entry name" value="ASPARTYL-PHOSPHATE PHOSPHATASE YISI"/>
    <property type="match status" value="1"/>
</dbReference>
<dbReference type="SUPFAM" id="SSF140500">
    <property type="entry name" value="BAS1536-like"/>
    <property type="match status" value="1"/>
</dbReference>
<dbReference type="InterPro" id="IPR018540">
    <property type="entry name" value="Spo0E-like"/>
</dbReference>
<dbReference type="InterPro" id="IPR036638">
    <property type="entry name" value="HLH_DNA-bd_sf"/>
</dbReference>
<dbReference type="AlphaFoldDB" id="A0A6A8D913"/>
<dbReference type="Gene3D" id="4.10.280.10">
    <property type="entry name" value="Helix-loop-helix DNA-binding domain"/>
    <property type="match status" value="1"/>
</dbReference>
<dbReference type="GO" id="GO:0043937">
    <property type="term" value="P:regulation of sporulation"/>
    <property type="evidence" value="ECO:0007669"/>
    <property type="project" value="InterPro"/>
</dbReference>
<comment type="caution">
    <text evidence="1">The sequence shown here is derived from an EMBL/GenBank/DDBJ whole genome shotgun (WGS) entry which is preliminary data.</text>
</comment>
<organism evidence="1 2">
    <name type="scientific">Aquibacillus halophilus</name>
    <dbReference type="NCBI Taxonomy" id="930132"/>
    <lineage>
        <taxon>Bacteria</taxon>
        <taxon>Bacillati</taxon>
        <taxon>Bacillota</taxon>
        <taxon>Bacilli</taxon>
        <taxon>Bacillales</taxon>
        <taxon>Bacillaceae</taxon>
        <taxon>Aquibacillus</taxon>
    </lineage>
</organism>
<dbReference type="PANTHER" id="PTHR41263:SF1">
    <property type="entry name" value="ASPARTYL-PHOSPHATE PHOSPHATASE YISI"/>
    <property type="match status" value="1"/>
</dbReference>
<sequence length="64" mass="7379">MFTNQTKLDRETIILSIVNKRTEMLKLAETNGLCCDDTIRCSQELDSLLNNLSKLYAENLEQDK</sequence>